<feature type="compositionally biased region" description="Pro residues" evidence="10">
    <location>
        <begin position="86"/>
        <end position="105"/>
    </location>
</feature>
<dbReference type="NCBIfam" id="TIGR01352">
    <property type="entry name" value="tonB_Cterm"/>
    <property type="match status" value="1"/>
</dbReference>
<keyword evidence="6 11" id="KW-0812">Transmembrane</keyword>
<evidence type="ECO:0000256" key="3">
    <source>
        <dbReference type="ARBA" id="ARBA00022448"/>
    </source>
</evidence>
<keyword evidence="9 11" id="KW-0472">Membrane</keyword>
<dbReference type="Pfam" id="PF03544">
    <property type="entry name" value="TonB_C"/>
    <property type="match status" value="1"/>
</dbReference>
<accession>A0A494W1Q4</accession>
<organism evidence="13 14">
    <name type="scientific">Sphingobium amiense</name>
    <dbReference type="NCBI Taxonomy" id="135719"/>
    <lineage>
        <taxon>Bacteria</taxon>
        <taxon>Pseudomonadati</taxon>
        <taxon>Pseudomonadota</taxon>
        <taxon>Alphaproteobacteria</taxon>
        <taxon>Sphingomonadales</taxon>
        <taxon>Sphingomonadaceae</taxon>
        <taxon>Sphingobium</taxon>
    </lineage>
</organism>
<evidence type="ECO:0000313" key="13">
    <source>
        <dbReference type="EMBL" id="BBD98544.1"/>
    </source>
</evidence>
<evidence type="ECO:0000256" key="11">
    <source>
        <dbReference type="SAM" id="Phobius"/>
    </source>
</evidence>
<keyword evidence="4" id="KW-1003">Cell membrane</keyword>
<dbReference type="InterPro" id="IPR037682">
    <property type="entry name" value="TonB_C"/>
</dbReference>
<evidence type="ECO:0000256" key="2">
    <source>
        <dbReference type="ARBA" id="ARBA00006555"/>
    </source>
</evidence>
<comment type="subcellular location">
    <subcellularLocation>
        <location evidence="1">Cell inner membrane</location>
        <topology evidence="1">Single-pass membrane protein</topology>
        <orientation evidence="1">Periplasmic side</orientation>
    </subcellularLocation>
</comment>
<name>A0A494W1Q4_9SPHN</name>
<dbReference type="GO" id="GO:0005886">
    <property type="term" value="C:plasma membrane"/>
    <property type="evidence" value="ECO:0007669"/>
    <property type="project" value="UniProtKB-SubCell"/>
</dbReference>
<feature type="domain" description="TonB C-terminal" evidence="12">
    <location>
        <begin position="160"/>
        <end position="254"/>
    </location>
</feature>
<feature type="transmembrane region" description="Helical" evidence="11">
    <location>
        <begin position="46"/>
        <end position="66"/>
    </location>
</feature>
<reference evidence="13 14" key="1">
    <citation type="submission" date="2018-05" db="EMBL/GenBank/DDBJ databases">
        <title>Complete Genome Sequence of the Nonylphenol-Degrading Bacterium Sphingobium amiense DSM 16289T.</title>
        <authorList>
            <person name="Ootsuka M."/>
            <person name="Nishizawa T."/>
            <person name="Ohta H."/>
        </authorList>
    </citation>
    <scope>NUCLEOTIDE SEQUENCE [LARGE SCALE GENOMIC DNA]</scope>
    <source>
        <strain evidence="13 14">DSM 16289</strain>
    </source>
</reference>
<evidence type="ECO:0000256" key="6">
    <source>
        <dbReference type="ARBA" id="ARBA00022692"/>
    </source>
</evidence>
<dbReference type="RefSeq" id="WP_066699212.1">
    <property type="nucleotide sequence ID" value="NZ_AP018664.1"/>
</dbReference>
<evidence type="ECO:0000256" key="10">
    <source>
        <dbReference type="SAM" id="MobiDB-lite"/>
    </source>
</evidence>
<keyword evidence="7" id="KW-0653">Protein transport</keyword>
<feature type="compositionally biased region" description="Low complexity" evidence="10">
    <location>
        <begin position="17"/>
        <end position="30"/>
    </location>
</feature>
<dbReference type="AlphaFoldDB" id="A0A494W1Q4"/>
<evidence type="ECO:0000256" key="4">
    <source>
        <dbReference type="ARBA" id="ARBA00022475"/>
    </source>
</evidence>
<evidence type="ECO:0000259" key="12">
    <source>
        <dbReference type="PROSITE" id="PS52015"/>
    </source>
</evidence>
<dbReference type="Proteomes" id="UP000279959">
    <property type="component" value="Chromosome"/>
</dbReference>
<evidence type="ECO:0000256" key="9">
    <source>
        <dbReference type="ARBA" id="ARBA00023136"/>
    </source>
</evidence>
<feature type="region of interest" description="Disordered" evidence="10">
    <location>
        <begin position="1"/>
        <end position="30"/>
    </location>
</feature>
<dbReference type="PROSITE" id="PS52015">
    <property type="entry name" value="TONB_CTD"/>
    <property type="match status" value="1"/>
</dbReference>
<keyword evidence="14" id="KW-1185">Reference proteome</keyword>
<evidence type="ECO:0000313" key="14">
    <source>
        <dbReference type="Proteomes" id="UP000279959"/>
    </source>
</evidence>
<evidence type="ECO:0000256" key="7">
    <source>
        <dbReference type="ARBA" id="ARBA00022927"/>
    </source>
</evidence>
<dbReference type="EMBL" id="AP018664">
    <property type="protein sequence ID" value="BBD98544.1"/>
    <property type="molecule type" value="Genomic_DNA"/>
</dbReference>
<feature type="region of interest" description="Disordered" evidence="10">
    <location>
        <begin position="82"/>
        <end position="105"/>
    </location>
</feature>
<dbReference type="PANTHER" id="PTHR33446">
    <property type="entry name" value="PROTEIN TONB-RELATED"/>
    <property type="match status" value="1"/>
</dbReference>
<dbReference type="GO" id="GO:0055085">
    <property type="term" value="P:transmembrane transport"/>
    <property type="evidence" value="ECO:0007669"/>
    <property type="project" value="InterPro"/>
</dbReference>
<evidence type="ECO:0000256" key="1">
    <source>
        <dbReference type="ARBA" id="ARBA00004383"/>
    </source>
</evidence>
<sequence length="254" mass="26525">MLQAASRAFDDDRSDLFDQPQPAARSHAAPAALPVAPARYGSQSRLNLPVILAIVLVHGLLLALFLQIRNEVQRRQEAKLTVVNLTPPPPPPAAADTPPPAQPQVAAPPPLVQTPVTSAPQVQTAPAPVAFAPPTIVAPPSPAPAAAPAAAPAPPAIVQASDLGTQMLSGKPPRYPIESRRRREQGTVALALVLSLDGSVESISIAQSSGFPRLDDAARDAVKGWRWKPTLRGGQPVRVRGTVEIPFVLKTGAA</sequence>
<dbReference type="SUPFAM" id="SSF74653">
    <property type="entry name" value="TolA/TonB C-terminal domain"/>
    <property type="match status" value="1"/>
</dbReference>
<keyword evidence="5" id="KW-0997">Cell inner membrane</keyword>
<dbReference type="InterPro" id="IPR051045">
    <property type="entry name" value="TonB-dependent_transducer"/>
</dbReference>
<gene>
    <name evidence="13" type="ORF">SAMIE_1020450</name>
</gene>
<evidence type="ECO:0000256" key="5">
    <source>
        <dbReference type="ARBA" id="ARBA00022519"/>
    </source>
</evidence>
<comment type="similarity">
    <text evidence="2">Belongs to the TonB family.</text>
</comment>
<dbReference type="InterPro" id="IPR006260">
    <property type="entry name" value="TonB/TolA_C"/>
</dbReference>
<dbReference type="Gene3D" id="3.30.1150.10">
    <property type="match status" value="1"/>
</dbReference>
<dbReference type="KEGG" id="sami:SAMIE_1020450"/>
<protein>
    <submittedName>
        <fullName evidence="13">Energy transducer TonB</fullName>
    </submittedName>
</protein>
<keyword evidence="8 11" id="KW-1133">Transmembrane helix</keyword>
<evidence type="ECO:0000256" key="8">
    <source>
        <dbReference type="ARBA" id="ARBA00022989"/>
    </source>
</evidence>
<dbReference type="GO" id="GO:0015031">
    <property type="term" value="P:protein transport"/>
    <property type="evidence" value="ECO:0007669"/>
    <property type="project" value="UniProtKB-KW"/>
</dbReference>
<proteinExistence type="inferred from homology"/>
<keyword evidence="3" id="KW-0813">Transport</keyword>